<comment type="subcellular location">
    <subcellularLocation>
        <location evidence="1">Membrane</location>
    </subcellularLocation>
</comment>
<dbReference type="Proteomes" id="UP000290106">
    <property type="component" value="Unassembled WGS sequence"/>
</dbReference>
<dbReference type="InterPro" id="IPR019533">
    <property type="entry name" value="Peptidase_S26"/>
</dbReference>
<name>A0A4Q1RLW6_9FIRM</name>
<dbReference type="Gene3D" id="2.10.109.10">
    <property type="entry name" value="Umud Fragment, subunit A"/>
    <property type="match status" value="1"/>
</dbReference>
<dbReference type="GO" id="GO:0006465">
    <property type="term" value="P:signal peptide processing"/>
    <property type="evidence" value="ECO:0007669"/>
    <property type="project" value="UniProtKB-UniRule"/>
</dbReference>
<dbReference type="EC" id="3.4.21.89" evidence="5"/>
<keyword evidence="3 6" id="KW-1133">Transmembrane helix</keyword>
<evidence type="ECO:0000256" key="3">
    <source>
        <dbReference type="ARBA" id="ARBA00022989"/>
    </source>
</evidence>
<evidence type="ECO:0000256" key="4">
    <source>
        <dbReference type="ARBA" id="ARBA00023136"/>
    </source>
</evidence>
<evidence type="ECO:0000256" key="2">
    <source>
        <dbReference type="ARBA" id="ARBA00022692"/>
    </source>
</evidence>
<dbReference type="EMBL" id="SDKC01000001">
    <property type="protein sequence ID" value="RXS76779.1"/>
    <property type="molecule type" value="Genomic_DNA"/>
</dbReference>
<dbReference type="GO" id="GO:0016020">
    <property type="term" value="C:membrane"/>
    <property type="evidence" value="ECO:0007669"/>
    <property type="project" value="UniProtKB-SubCell"/>
</dbReference>
<gene>
    <name evidence="7" type="ORF">ETP43_13145</name>
</gene>
<protein>
    <recommendedName>
        <fullName evidence="5">Signal peptidase I</fullName>
        <ecNumber evidence="5">3.4.21.89</ecNumber>
    </recommendedName>
</protein>
<feature type="transmembrane region" description="Helical" evidence="6">
    <location>
        <begin position="152"/>
        <end position="171"/>
    </location>
</feature>
<feature type="transmembrane region" description="Helical" evidence="6">
    <location>
        <begin position="21"/>
        <end position="39"/>
    </location>
</feature>
<proteinExistence type="predicted"/>
<dbReference type="NCBIfam" id="TIGR02228">
    <property type="entry name" value="sigpep_I_arch"/>
    <property type="match status" value="1"/>
</dbReference>
<keyword evidence="7" id="KW-0378">Hydrolase</keyword>
<comment type="caution">
    <text evidence="7">The sequence shown here is derived from an EMBL/GenBank/DDBJ whole genome shotgun (WGS) entry which is preliminary data.</text>
</comment>
<dbReference type="InterPro" id="IPR036286">
    <property type="entry name" value="LexA/Signal_pep-like_sf"/>
</dbReference>
<accession>A0A4Q1RLW6</accession>
<evidence type="ECO:0000313" key="8">
    <source>
        <dbReference type="Proteomes" id="UP000290106"/>
    </source>
</evidence>
<sequence>MGKKKKEKRGALAGCARICKIFGTVCLVAVILVCLPLTLPRVFGYEIYTVISGSMEPAIPVGSLVYVQPGAPEDAGTDDVIAFYSSMDTGAIITHRVIKNDIVTGQIHTKGDANEKEDLYPVGYDYYIGKVVYSVPVLGRVLAFFVTFHGKIAAGSLIGLAILLQIIGGVLDSADEKKQAKISQK</sequence>
<dbReference type="AlphaFoldDB" id="A0A4Q1RLW6"/>
<dbReference type="GO" id="GO:0009003">
    <property type="term" value="F:signal peptidase activity"/>
    <property type="evidence" value="ECO:0007669"/>
    <property type="project" value="UniProtKB-EC"/>
</dbReference>
<dbReference type="OrthoDB" id="385000at2"/>
<dbReference type="GO" id="GO:0004252">
    <property type="term" value="F:serine-type endopeptidase activity"/>
    <property type="evidence" value="ECO:0007669"/>
    <property type="project" value="UniProtKB-UniRule"/>
</dbReference>
<keyword evidence="8" id="KW-1185">Reference proteome</keyword>
<evidence type="ECO:0000256" key="6">
    <source>
        <dbReference type="SAM" id="Phobius"/>
    </source>
</evidence>
<keyword evidence="2 6" id="KW-0812">Transmembrane</keyword>
<evidence type="ECO:0000313" key="7">
    <source>
        <dbReference type="EMBL" id="RXS76779.1"/>
    </source>
</evidence>
<dbReference type="InterPro" id="IPR001733">
    <property type="entry name" value="Peptidase_S26B"/>
</dbReference>
<evidence type="ECO:0000256" key="5">
    <source>
        <dbReference type="NCBIfam" id="TIGR02228"/>
    </source>
</evidence>
<organism evidence="7 8">
    <name type="scientific">Blautia faecicola</name>
    <dbReference type="NCBI Taxonomy" id="2509240"/>
    <lineage>
        <taxon>Bacteria</taxon>
        <taxon>Bacillati</taxon>
        <taxon>Bacillota</taxon>
        <taxon>Clostridia</taxon>
        <taxon>Lachnospirales</taxon>
        <taxon>Lachnospiraceae</taxon>
        <taxon>Blautia</taxon>
    </lineage>
</organism>
<keyword evidence="4 6" id="KW-0472">Membrane</keyword>
<reference evidence="7 8" key="1">
    <citation type="submission" date="2019-01" db="EMBL/GenBank/DDBJ databases">
        <title>Blautia sp. nov. KGMB01111 isolated human feces.</title>
        <authorList>
            <person name="Park J.-E."/>
            <person name="Kim J.-S."/>
            <person name="Park S.-H."/>
        </authorList>
    </citation>
    <scope>NUCLEOTIDE SEQUENCE [LARGE SCALE GENOMIC DNA]</scope>
    <source>
        <strain evidence="7 8">KGMB01111</strain>
    </source>
</reference>
<dbReference type="CDD" id="cd06530">
    <property type="entry name" value="S26_SPase_I"/>
    <property type="match status" value="1"/>
</dbReference>
<dbReference type="SUPFAM" id="SSF51306">
    <property type="entry name" value="LexA/Signal peptidase"/>
    <property type="match status" value="1"/>
</dbReference>
<evidence type="ECO:0000256" key="1">
    <source>
        <dbReference type="ARBA" id="ARBA00004370"/>
    </source>
</evidence>